<evidence type="ECO:0000256" key="1">
    <source>
        <dbReference type="SAM" id="Phobius"/>
    </source>
</evidence>
<feature type="transmembrane region" description="Helical" evidence="1">
    <location>
        <begin position="180"/>
        <end position="204"/>
    </location>
</feature>
<feature type="transmembrane region" description="Helical" evidence="1">
    <location>
        <begin position="67"/>
        <end position="93"/>
    </location>
</feature>
<keyword evidence="1" id="KW-1133">Transmembrane helix</keyword>
<comment type="caution">
    <text evidence="2">The sequence shown here is derived from an EMBL/GenBank/DDBJ whole genome shotgun (WGS) entry which is preliminary data.</text>
</comment>
<keyword evidence="3" id="KW-1185">Reference proteome</keyword>
<dbReference type="AlphaFoldDB" id="A0A315ZQY2"/>
<gene>
    <name evidence="2" type="ORF">BXY45_13512</name>
</gene>
<feature type="transmembrane region" description="Helical" evidence="1">
    <location>
        <begin position="35"/>
        <end position="55"/>
    </location>
</feature>
<accession>A0A315ZQY2</accession>
<organism evidence="2 3">
    <name type="scientific">Quadrisphaera granulorum</name>
    <dbReference type="NCBI Taxonomy" id="317664"/>
    <lineage>
        <taxon>Bacteria</taxon>
        <taxon>Bacillati</taxon>
        <taxon>Actinomycetota</taxon>
        <taxon>Actinomycetes</taxon>
        <taxon>Kineosporiales</taxon>
        <taxon>Kineosporiaceae</taxon>
        <taxon>Quadrisphaera</taxon>
    </lineage>
</organism>
<keyword evidence="1" id="KW-0472">Membrane</keyword>
<evidence type="ECO:0000313" key="2">
    <source>
        <dbReference type="EMBL" id="PWJ47709.1"/>
    </source>
</evidence>
<feature type="transmembrane region" description="Helical" evidence="1">
    <location>
        <begin position="147"/>
        <end position="168"/>
    </location>
</feature>
<protein>
    <submittedName>
        <fullName evidence="2">Arginine exporter protein ArgO</fullName>
    </submittedName>
</protein>
<reference evidence="2 3" key="1">
    <citation type="submission" date="2018-03" db="EMBL/GenBank/DDBJ databases">
        <title>Genomic Encyclopedia of Archaeal and Bacterial Type Strains, Phase II (KMG-II): from individual species to whole genera.</title>
        <authorList>
            <person name="Goeker M."/>
        </authorList>
    </citation>
    <scope>NUCLEOTIDE SEQUENCE [LARGE SCALE GENOMIC DNA]</scope>
    <source>
        <strain evidence="2 3">DSM 44889</strain>
    </source>
</reference>
<evidence type="ECO:0000313" key="3">
    <source>
        <dbReference type="Proteomes" id="UP000245469"/>
    </source>
</evidence>
<dbReference type="Proteomes" id="UP000245469">
    <property type="component" value="Unassembled WGS sequence"/>
</dbReference>
<feature type="transmembrane region" description="Helical" evidence="1">
    <location>
        <begin position="216"/>
        <end position="234"/>
    </location>
</feature>
<proteinExistence type="predicted"/>
<name>A0A315ZQY2_9ACTN</name>
<feature type="transmembrane region" description="Helical" evidence="1">
    <location>
        <begin position="105"/>
        <end position="126"/>
    </location>
</feature>
<dbReference type="RefSeq" id="WP_109776280.1">
    <property type="nucleotide sequence ID" value="NZ_QGDQ01000035.1"/>
</dbReference>
<dbReference type="EMBL" id="QGDQ01000035">
    <property type="protein sequence ID" value="PWJ47709.1"/>
    <property type="molecule type" value="Genomic_DNA"/>
</dbReference>
<sequence>MLALALTDLHLTALDATALAGLAEGAGPSPLEGLLVGVAAGLAISVPFGALSGMLMDVGLRSTPRVALCAAAGVAASNVFFALVAATAGGVVSGALGPWHAEVKMVAAVVIVVIGAHVLRSALQTVPIALHSCRDPAPEAEGARSTLLRFVVHAAPNSLTTLTLTALATSLGPSSTPSVVLAFALGCGTASVLWHSGLALAGHLLGRWLTVRARRVAAWAGAVVTVGMAAQMVVA</sequence>
<keyword evidence="1" id="KW-0812">Transmembrane</keyword>